<evidence type="ECO:0000313" key="2">
    <source>
        <dbReference type="EMBL" id="KIZ39594.1"/>
    </source>
</evidence>
<dbReference type="OrthoDB" id="8234890at2"/>
<sequence length="124" mass="13297">MSKRVRGIVICSIAVTLTLGAARLASGGDLSQARLETPASMHDINRVGKSDRGITTRRIQASQTIGINLVNQSILLRIPTAQAARRAPDPQKSSLRRRAMVACEPVVSVLTDVARLLQPGRCVT</sequence>
<name>A0A0D7EFK3_RHOPL</name>
<keyword evidence="1" id="KW-0732">Signal</keyword>
<dbReference type="RefSeq" id="WP_044414789.1">
    <property type="nucleotide sequence ID" value="NZ_JXXE01000418.1"/>
</dbReference>
<accession>A0A0D7EFK3</accession>
<dbReference type="AlphaFoldDB" id="A0A0D7EFK3"/>
<dbReference type="Proteomes" id="UP000032515">
    <property type="component" value="Unassembled WGS sequence"/>
</dbReference>
<protein>
    <submittedName>
        <fullName evidence="2">Uncharacterized protein</fullName>
    </submittedName>
</protein>
<proteinExistence type="predicted"/>
<reference evidence="2 3" key="1">
    <citation type="submission" date="2014-11" db="EMBL/GenBank/DDBJ databases">
        <title>Genomics and ecophysiology of heterotrophic nitrogen fixing bacteria isolated from estuarine surface water.</title>
        <authorList>
            <person name="Bentzon-Tilia M."/>
            <person name="Severin I."/>
            <person name="Hansen L.H."/>
            <person name="Riemann L."/>
        </authorList>
    </citation>
    <scope>NUCLEOTIDE SEQUENCE [LARGE SCALE GENOMIC DNA]</scope>
    <source>
        <strain evidence="2 3">BAL398</strain>
    </source>
</reference>
<feature type="chain" id="PRO_5002319578" evidence="1">
    <location>
        <begin position="22"/>
        <end position="124"/>
    </location>
</feature>
<evidence type="ECO:0000256" key="1">
    <source>
        <dbReference type="SAM" id="SignalP"/>
    </source>
</evidence>
<dbReference type="PATRIC" id="fig|1076.23.peg.4619"/>
<comment type="caution">
    <text evidence="2">The sequence shown here is derived from an EMBL/GenBank/DDBJ whole genome shotgun (WGS) entry which is preliminary data.</text>
</comment>
<organism evidence="2 3">
    <name type="scientific">Rhodopseudomonas palustris</name>
    <dbReference type="NCBI Taxonomy" id="1076"/>
    <lineage>
        <taxon>Bacteria</taxon>
        <taxon>Pseudomonadati</taxon>
        <taxon>Pseudomonadota</taxon>
        <taxon>Alphaproteobacteria</taxon>
        <taxon>Hyphomicrobiales</taxon>
        <taxon>Nitrobacteraceae</taxon>
        <taxon>Rhodopseudomonas</taxon>
    </lineage>
</organism>
<evidence type="ECO:0000313" key="3">
    <source>
        <dbReference type="Proteomes" id="UP000032515"/>
    </source>
</evidence>
<gene>
    <name evidence="2" type="ORF">OO17_19940</name>
</gene>
<dbReference type="EMBL" id="JXXE01000418">
    <property type="protein sequence ID" value="KIZ39594.1"/>
    <property type="molecule type" value="Genomic_DNA"/>
</dbReference>
<feature type="signal peptide" evidence="1">
    <location>
        <begin position="1"/>
        <end position="21"/>
    </location>
</feature>